<accession>A0A8K0MHE4</accession>
<dbReference type="AlphaFoldDB" id="A0A8K0MHE4"/>
<organism evidence="3 4">
    <name type="scientific">Rhamnella rubrinervis</name>
    <dbReference type="NCBI Taxonomy" id="2594499"/>
    <lineage>
        <taxon>Eukaryota</taxon>
        <taxon>Viridiplantae</taxon>
        <taxon>Streptophyta</taxon>
        <taxon>Embryophyta</taxon>
        <taxon>Tracheophyta</taxon>
        <taxon>Spermatophyta</taxon>
        <taxon>Magnoliopsida</taxon>
        <taxon>eudicotyledons</taxon>
        <taxon>Gunneridae</taxon>
        <taxon>Pentapetalae</taxon>
        <taxon>rosids</taxon>
        <taxon>fabids</taxon>
        <taxon>Rosales</taxon>
        <taxon>Rhamnaceae</taxon>
        <taxon>rhamnoid group</taxon>
        <taxon>Rhamneae</taxon>
        <taxon>Rhamnella</taxon>
    </lineage>
</organism>
<feature type="region of interest" description="Disordered" evidence="2">
    <location>
        <begin position="144"/>
        <end position="174"/>
    </location>
</feature>
<dbReference type="Proteomes" id="UP000796880">
    <property type="component" value="Unassembled WGS sequence"/>
</dbReference>
<protein>
    <submittedName>
        <fullName evidence="3">Uncharacterized protein</fullName>
    </submittedName>
</protein>
<comment type="caution">
    <text evidence="3">The sequence shown here is derived from an EMBL/GenBank/DDBJ whole genome shotgun (WGS) entry which is preliminary data.</text>
</comment>
<evidence type="ECO:0000256" key="1">
    <source>
        <dbReference type="SAM" id="Coils"/>
    </source>
</evidence>
<dbReference type="EMBL" id="VOIH02000005">
    <property type="protein sequence ID" value="KAF3446016.1"/>
    <property type="molecule type" value="Genomic_DNA"/>
</dbReference>
<feature type="compositionally biased region" description="Basic and acidic residues" evidence="2">
    <location>
        <begin position="149"/>
        <end position="164"/>
    </location>
</feature>
<gene>
    <name evidence="3" type="ORF">FNV43_RR11194</name>
</gene>
<sequence>MPKVKDWAGPLRSKVEDQLNPLDWLAASAARRSKIIKKGAREGFSALAQNPLQAFPGHILGPSAAGSQAIDNDTRFEQLMAQMEELVQSTRAQQQRNEAQEQVNRKKEIQIEAVGQISVTEGTTELVPEEFQKIINQVGNPALQTSVPSEEKRWLETNTSRKLEAGTTDLNKQI</sequence>
<reference evidence="3" key="1">
    <citation type="submission" date="2020-03" db="EMBL/GenBank/DDBJ databases">
        <title>A high-quality chromosome-level genome assembly of a woody plant with both climbing and erect habits, Rhamnella rubrinervis.</title>
        <authorList>
            <person name="Lu Z."/>
            <person name="Yang Y."/>
            <person name="Zhu X."/>
            <person name="Sun Y."/>
        </authorList>
    </citation>
    <scope>NUCLEOTIDE SEQUENCE</scope>
    <source>
        <strain evidence="3">BYM</strain>
        <tissue evidence="3">Leaf</tissue>
    </source>
</reference>
<evidence type="ECO:0000313" key="4">
    <source>
        <dbReference type="Proteomes" id="UP000796880"/>
    </source>
</evidence>
<keyword evidence="4" id="KW-1185">Reference proteome</keyword>
<keyword evidence="1" id="KW-0175">Coiled coil</keyword>
<feature type="coiled-coil region" evidence="1">
    <location>
        <begin position="80"/>
        <end position="112"/>
    </location>
</feature>
<name>A0A8K0MHE4_9ROSA</name>
<proteinExistence type="predicted"/>
<evidence type="ECO:0000256" key="2">
    <source>
        <dbReference type="SAM" id="MobiDB-lite"/>
    </source>
</evidence>
<evidence type="ECO:0000313" key="3">
    <source>
        <dbReference type="EMBL" id="KAF3446016.1"/>
    </source>
</evidence>